<evidence type="ECO:0000313" key="2">
    <source>
        <dbReference type="EMBL" id="PXX59228.1"/>
    </source>
</evidence>
<organism evidence="2 3">
    <name type="scientific">Nocardia tenerifensis</name>
    <dbReference type="NCBI Taxonomy" id="228006"/>
    <lineage>
        <taxon>Bacteria</taxon>
        <taxon>Bacillati</taxon>
        <taxon>Actinomycetota</taxon>
        <taxon>Actinomycetes</taxon>
        <taxon>Mycobacteriales</taxon>
        <taxon>Nocardiaceae</taxon>
        <taxon>Nocardia</taxon>
    </lineage>
</organism>
<protein>
    <submittedName>
        <fullName evidence="2">Uncharacterized protein</fullName>
    </submittedName>
</protein>
<dbReference type="Proteomes" id="UP000247569">
    <property type="component" value="Unassembled WGS sequence"/>
</dbReference>
<dbReference type="AlphaFoldDB" id="A0A318JYQ8"/>
<sequence>MSHLEGPAEPDNTPGSEGATESGWHRRGGISCWPGLRAVLGIAEVVALTLMDDEALTMAVKALIAVGDVIAGAVRQKRS</sequence>
<feature type="region of interest" description="Disordered" evidence="1">
    <location>
        <begin position="1"/>
        <end position="24"/>
    </location>
</feature>
<evidence type="ECO:0000256" key="1">
    <source>
        <dbReference type="SAM" id="MobiDB-lite"/>
    </source>
</evidence>
<proteinExistence type="predicted"/>
<name>A0A318JYQ8_9NOCA</name>
<reference evidence="2 3" key="1">
    <citation type="submission" date="2018-05" db="EMBL/GenBank/DDBJ databases">
        <title>Genomic Encyclopedia of Type Strains, Phase IV (KMG-IV): sequencing the most valuable type-strain genomes for metagenomic binning, comparative biology and taxonomic classification.</title>
        <authorList>
            <person name="Goeker M."/>
        </authorList>
    </citation>
    <scope>NUCLEOTIDE SEQUENCE [LARGE SCALE GENOMIC DNA]</scope>
    <source>
        <strain evidence="2 3">DSM 44704</strain>
    </source>
</reference>
<comment type="caution">
    <text evidence="2">The sequence shown here is derived from an EMBL/GenBank/DDBJ whole genome shotgun (WGS) entry which is preliminary data.</text>
</comment>
<evidence type="ECO:0000313" key="3">
    <source>
        <dbReference type="Proteomes" id="UP000247569"/>
    </source>
</evidence>
<dbReference type="EMBL" id="QJKF01000012">
    <property type="protein sequence ID" value="PXX59228.1"/>
    <property type="molecule type" value="Genomic_DNA"/>
</dbReference>
<accession>A0A318JYQ8</accession>
<keyword evidence="3" id="KW-1185">Reference proteome</keyword>
<gene>
    <name evidence="2" type="ORF">DFR70_112145</name>
</gene>